<evidence type="ECO:0000256" key="1">
    <source>
        <dbReference type="ARBA" id="ARBA00001412"/>
    </source>
</evidence>
<evidence type="ECO:0000256" key="4">
    <source>
        <dbReference type="ARBA" id="ARBA00022729"/>
    </source>
</evidence>
<evidence type="ECO:0000256" key="8">
    <source>
        <dbReference type="RuleBase" id="RU003679"/>
    </source>
</evidence>
<keyword evidence="12" id="KW-1185">Reference proteome</keyword>
<dbReference type="Pfam" id="PF13363">
    <property type="entry name" value="BetaGal_dom3"/>
    <property type="match status" value="1"/>
</dbReference>
<evidence type="ECO:0000256" key="2">
    <source>
        <dbReference type="ARBA" id="ARBA00009809"/>
    </source>
</evidence>
<protein>
    <recommendedName>
        <fullName evidence="3">beta-galactosidase</fullName>
        <ecNumber evidence="3">3.2.1.23</ecNumber>
    </recommendedName>
</protein>
<dbReference type="SMART" id="SM01029">
    <property type="entry name" value="BetaGal_dom2"/>
    <property type="match status" value="1"/>
</dbReference>
<dbReference type="OrthoDB" id="1657402at2759"/>
<evidence type="ECO:0000256" key="7">
    <source>
        <dbReference type="ARBA" id="ARBA00023295"/>
    </source>
</evidence>
<evidence type="ECO:0000256" key="3">
    <source>
        <dbReference type="ARBA" id="ARBA00012756"/>
    </source>
</evidence>
<evidence type="ECO:0000313" key="11">
    <source>
        <dbReference type="EMBL" id="QDS68173.1"/>
    </source>
</evidence>
<keyword evidence="6" id="KW-0325">Glycoprotein</keyword>
<dbReference type="Gene3D" id="3.20.20.80">
    <property type="entry name" value="Glycosidases"/>
    <property type="match status" value="1"/>
</dbReference>
<evidence type="ECO:0000256" key="9">
    <source>
        <dbReference type="SAM" id="Phobius"/>
    </source>
</evidence>
<feature type="domain" description="Beta-galactosidase" evidence="10">
    <location>
        <begin position="410"/>
        <end position="598"/>
    </location>
</feature>
<dbReference type="SUPFAM" id="SSF51011">
    <property type="entry name" value="Glycosyl hydrolase domain"/>
    <property type="match status" value="1"/>
</dbReference>
<keyword evidence="9" id="KW-0472">Membrane</keyword>
<dbReference type="PRINTS" id="PR00742">
    <property type="entry name" value="GLHYDRLASE35"/>
</dbReference>
<feature type="transmembrane region" description="Helical" evidence="9">
    <location>
        <begin position="33"/>
        <end position="52"/>
    </location>
</feature>
<keyword evidence="4" id="KW-0732">Signal</keyword>
<dbReference type="Pfam" id="PF01301">
    <property type="entry name" value="Glyco_hydro_35"/>
    <property type="match status" value="1"/>
</dbReference>
<reference evidence="11 12" key="1">
    <citation type="submission" date="2019-07" db="EMBL/GenBank/DDBJ databases">
        <title>Finished genome of Venturia effusa.</title>
        <authorList>
            <person name="Young C.A."/>
            <person name="Cox M.P."/>
            <person name="Ganley A.R.D."/>
            <person name="David W.J."/>
        </authorList>
    </citation>
    <scope>NUCLEOTIDE SEQUENCE [LARGE SCALE GENOMIC DNA]</scope>
    <source>
        <strain evidence="12">albino</strain>
    </source>
</reference>
<dbReference type="InterPro" id="IPR031330">
    <property type="entry name" value="Gly_Hdrlase_35_cat"/>
</dbReference>
<dbReference type="FunFam" id="3.20.20.80:FF:000040">
    <property type="entry name" value="Beta-galactosidase A"/>
    <property type="match status" value="1"/>
</dbReference>
<dbReference type="Gene3D" id="2.60.390.10">
    <property type="entry name" value="Beta-galactosidase, domain 3"/>
    <property type="match status" value="1"/>
</dbReference>
<keyword evidence="7" id="KW-0326">Glycosidase</keyword>
<dbReference type="Pfam" id="PF10435">
    <property type="entry name" value="BetaGal_dom2"/>
    <property type="match status" value="1"/>
</dbReference>
<evidence type="ECO:0000256" key="6">
    <source>
        <dbReference type="ARBA" id="ARBA00023180"/>
    </source>
</evidence>
<dbReference type="InterPro" id="IPR037110">
    <property type="entry name" value="Betagal_dom2_sf"/>
</dbReference>
<evidence type="ECO:0000313" key="12">
    <source>
        <dbReference type="Proteomes" id="UP000316270"/>
    </source>
</evidence>
<dbReference type="GO" id="GO:0005975">
    <property type="term" value="P:carbohydrate metabolic process"/>
    <property type="evidence" value="ECO:0007669"/>
    <property type="project" value="InterPro"/>
</dbReference>
<dbReference type="InterPro" id="IPR008979">
    <property type="entry name" value="Galactose-bd-like_sf"/>
</dbReference>
<dbReference type="Gene3D" id="2.60.120.260">
    <property type="entry name" value="Galactose-binding domain-like"/>
    <property type="match status" value="2"/>
</dbReference>
<dbReference type="SUPFAM" id="SSF49785">
    <property type="entry name" value="Galactose-binding domain-like"/>
    <property type="match status" value="2"/>
</dbReference>
<name>A0A517KXR8_9PEZI</name>
<dbReference type="Gene3D" id="2.102.20.10">
    <property type="entry name" value="Beta-galactosidase, domain 2"/>
    <property type="match status" value="1"/>
</dbReference>
<keyword evidence="5" id="KW-0378">Hydrolase</keyword>
<keyword evidence="9" id="KW-0812">Transmembrane</keyword>
<gene>
    <name evidence="11" type="ORF">FKW77_010438</name>
</gene>
<keyword evidence="9" id="KW-1133">Transmembrane helix</keyword>
<dbReference type="EMBL" id="CP042185">
    <property type="protein sequence ID" value="QDS68173.1"/>
    <property type="molecule type" value="Genomic_DNA"/>
</dbReference>
<dbReference type="SUPFAM" id="SSF117100">
    <property type="entry name" value="Beta-galactosidase LacA, domain 3"/>
    <property type="match status" value="1"/>
</dbReference>
<dbReference type="EC" id="3.2.1.23" evidence="3"/>
<organism evidence="11 12">
    <name type="scientific">Venturia effusa</name>
    <dbReference type="NCBI Taxonomy" id="50376"/>
    <lineage>
        <taxon>Eukaryota</taxon>
        <taxon>Fungi</taxon>
        <taxon>Dikarya</taxon>
        <taxon>Ascomycota</taxon>
        <taxon>Pezizomycotina</taxon>
        <taxon>Dothideomycetes</taxon>
        <taxon>Pleosporomycetidae</taxon>
        <taxon>Venturiales</taxon>
        <taxon>Venturiaceae</taxon>
        <taxon>Venturia</taxon>
    </lineage>
</organism>
<dbReference type="InterPro" id="IPR017853">
    <property type="entry name" value="GH"/>
</dbReference>
<sequence length="1053" mass="116425">MVGRAFFYPCYEPPFETDLIWDITCRSLNGFIMLLRLTVFLVALFAFLTTALDDGLTKLVEWDKYSLSVKGKRVFIFSGEFHYQRLPVPELWPDIFQKFKANGLNTVSIYFFWSYHSPSKSIYDFKTGAKDIQRVLDYAKQAGLYVIARPGPYDNAETNAGGLALWTSDGSGGKYRTSDEAFRQAWTPWVKEVSAILAKNQITSGGNVIMSQVENELSETRHEANNTVVKYMEQLKKAYRDAGIVVPFMHNEKGMRAQSWSTDYLNVGGAVNLYGLDSYPGGLSCTNSSKGFKVVRIYHEWFSNYSFTQPGFQPEFQAGWFSPWGGTFYDDCPIKYDPTFADVFYKNNVGQRVTLMNLYMGFGGTNWGHSPAPVVYTSYDYHAPLQETRQIRNSFRQTKLLALFTRVSSDLLKTDLIGFGPGGFIVNSKAVTTWYLKNPDTGAGFYVLQQTDTTLRVAQTFALTVSTSLGARTIPEVVLDGRQSKIIVTDYKLGRDHTLLYSTAEVLTFGLFDRPVLVLYLKSGQKGEFAFKDSLGDFKTHQSKATKISQVADATGKSKKYTYTQGLDYTVLEFGTSNSTGPPGPLIYLLDIPSAWSFYAPATTLDPYVSPDQQIFVLKPYLVRNATVIGPSVHIVGDNEIATTMEVYVGNPLVTNIVWNGKMLPTTRTPYGSLTVNVSAADSRAVSLPVLKNWKVADSLPELNINFDDSKWAICNKTTTLSPVPPLTLPVLYSSDYGYYSGIKVYRGYFDAGTGARLTVSGGTGFGWSAWVNGKFVGGNTGETETAPGKSSQDDVSKGITSETLNFLYALGDVTTSWKGRNVLTVLVDYHGHDQTSVQPMGAANPRGILGAKLMGSGKNGTRDPEWLQWKMIGNAGAGLGQKNNLDMMRGPMNEGGLFGERMGWHLPGFDDSSWKNEGPVSNGLKKAGVNFYRTTFSLDIPANLDIPLGIEIAAPRGTIARVQIFINGYNYGKYVSHIGPQTKFPIPPGIINMQGQNTLALSLWAQDETYGARLSSISLIKYGAYETGFEGGFVQNTSYLQPGWTADREAFK</sequence>
<dbReference type="Proteomes" id="UP000316270">
    <property type="component" value="Chromosome 1"/>
</dbReference>
<accession>A0A517KXR8</accession>
<dbReference type="SUPFAM" id="SSF51445">
    <property type="entry name" value="(Trans)glycosidases"/>
    <property type="match status" value="1"/>
</dbReference>
<dbReference type="InterPro" id="IPR036833">
    <property type="entry name" value="BetaGal_dom3_sf"/>
</dbReference>
<dbReference type="PANTHER" id="PTHR23421">
    <property type="entry name" value="BETA-GALACTOSIDASE RELATED"/>
    <property type="match status" value="1"/>
</dbReference>
<comment type="catalytic activity">
    <reaction evidence="1">
        <text>Hydrolysis of terminal non-reducing beta-D-galactose residues in beta-D-galactosides.</text>
        <dbReference type="EC" id="3.2.1.23"/>
    </reaction>
</comment>
<dbReference type="InterPro" id="IPR025972">
    <property type="entry name" value="BetaGal_dom3"/>
</dbReference>
<evidence type="ECO:0000259" key="10">
    <source>
        <dbReference type="SMART" id="SM01029"/>
    </source>
</evidence>
<dbReference type="Pfam" id="PF13364">
    <property type="entry name" value="BetaGal_ABD2"/>
    <property type="match status" value="2"/>
</dbReference>
<evidence type="ECO:0000256" key="5">
    <source>
        <dbReference type="ARBA" id="ARBA00022801"/>
    </source>
</evidence>
<dbReference type="InterPro" id="IPR025300">
    <property type="entry name" value="BetaGal_jelly_roll_dom"/>
</dbReference>
<dbReference type="STRING" id="50376.A0A517KXR8"/>
<dbReference type="InterPro" id="IPR001944">
    <property type="entry name" value="Glycoside_Hdrlase_35"/>
</dbReference>
<proteinExistence type="inferred from homology"/>
<dbReference type="GO" id="GO:0004565">
    <property type="term" value="F:beta-galactosidase activity"/>
    <property type="evidence" value="ECO:0007669"/>
    <property type="project" value="UniProtKB-EC"/>
</dbReference>
<dbReference type="InterPro" id="IPR018954">
    <property type="entry name" value="Betagal_dom2"/>
</dbReference>
<dbReference type="AlphaFoldDB" id="A0A517KXR8"/>
<comment type="similarity">
    <text evidence="2 8">Belongs to the glycosyl hydrolase 35 family.</text>
</comment>